<organism evidence="4 5">
    <name type="scientific">Paraurantiacibacter namhicola</name>
    <dbReference type="NCBI Taxonomy" id="645517"/>
    <lineage>
        <taxon>Bacteria</taxon>
        <taxon>Pseudomonadati</taxon>
        <taxon>Pseudomonadota</taxon>
        <taxon>Alphaproteobacteria</taxon>
        <taxon>Sphingomonadales</taxon>
        <taxon>Erythrobacteraceae</taxon>
        <taxon>Paraurantiacibacter</taxon>
    </lineage>
</organism>
<proteinExistence type="predicted"/>
<evidence type="ECO:0000259" key="3">
    <source>
        <dbReference type="Pfam" id="PF13717"/>
    </source>
</evidence>
<dbReference type="AlphaFoldDB" id="A0A1C7D6F0"/>
<keyword evidence="2" id="KW-0812">Transmembrane</keyword>
<keyword evidence="2" id="KW-0472">Membrane</keyword>
<feature type="region of interest" description="Disordered" evidence="1">
    <location>
        <begin position="35"/>
        <end position="121"/>
    </location>
</feature>
<feature type="compositionally biased region" description="Pro residues" evidence="1">
    <location>
        <begin position="92"/>
        <end position="111"/>
    </location>
</feature>
<dbReference type="STRING" id="645517.A6F65_00746"/>
<dbReference type="NCBIfam" id="TIGR02098">
    <property type="entry name" value="MJ0042_CXXC"/>
    <property type="match status" value="1"/>
</dbReference>
<dbReference type="NCBIfam" id="NF038353">
    <property type="entry name" value="FxLYD_dom"/>
    <property type="match status" value="1"/>
</dbReference>
<protein>
    <recommendedName>
        <fullName evidence="3">Zinc finger/thioredoxin putative domain-containing protein</fullName>
    </recommendedName>
</protein>
<feature type="compositionally biased region" description="Basic and acidic residues" evidence="1">
    <location>
        <begin position="35"/>
        <end position="48"/>
    </location>
</feature>
<evidence type="ECO:0000313" key="5">
    <source>
        <dbReference type="Proteomes" id="UP000092698"/>
    </source>
</evidence>
<keyword evidence="2" id="KW-1133">Transmembrane helix</keyword>
<evidence type="ECO:0000256" key="1">
    <source>
        <dbReference type="SAM" id="MobiDB-lite"/>
    </source>
</evidence>
<gene>
    <name evidence="4" type="ORF">A6F65_00746</name>
</gene>
<sequence>MIISCPACGTRYVVPDSAVGVEGRTVRCAKCRHSWHQDPPELPEREEPAQQPRSEVAPQPASQPAPPPSEAGDVAPANHATAREAIPDDDPPPVPEDAPRQPRPAPPPPETSPSQFDAAPPFRRRRNPLKLWTLAAAVFAFLAVGTVVAVSYFGLPEWVPVSRPMFAAEKDSLRLDFPPDQQDRRPQADGGTYFGVSGTVTNIGGEAQDVPPIRLVLRDQRERIVYEKVLYAPQRSLAPGESVSINQAIADVPRAAAFAEIGWMPD</sequence>
<name>A0A1C7D6F0_9SPHN</name>
<dbReference type="Proteomes" id="UP000092698">
    <property type="component" value="Chromosome"/>
</dbReference>
<evidence type="ECO:0000313" key="4">
    <source>
        <dbReference type="EMBL" id="ANU07066.1"/>
    </source>
</evidence>
<dbReference type="InterPro" id="IPR047676">
    <property type="entry name" value="FxLYD_dom"/>
</dbReference>
<dbReference type="KEGG" id="anh:A6F65_00746"/>
<dbReference type="InterPro" id="IPR011723">
    <property type="entry name" value="Znf/thioredoxin_put"/>
</dbReference>
<evidence type="ECO:0000256" key="2">
    <source>
        <dbReference type="SAM" id="Phobius"/>
    </source>
</evidence>
<feature type="transmembrane region" description="Helical" evidence="2">
    <location>
        <begin position="131"/>
        <end position="155"/>
    </location>
</feature>
<reference evidence="4 5" key="1">
    <citation type="submission" date="2016-07" db="EMBL/GenBank/DDBJ databases">
        <title>Complete genome sequence of Altererythrobacter namhicola JCM 16345T, containing esterase-encoding genes.</title>
        <authorList>
            <person name="Cheng H."/>
            <person name="Wu Y.-H."/>
            <person name="Jian S.-L."/>
            <person name="Huo Y.-Y."/>
            <person name="Wang C.-S."/>
            <person name="Xu X.-W."/>
        </authorList>
    </citation>
    <scope>NUCLEOTIDE SEQUENCE [LARGE SCALE GENOMIC DNA]</scope>
    <source>
        <strain evidence="4 5">JCM 16345</strain>
    </source>
</reference>
<dbReference type="OrthoDB" id="7159357at2"/>
<dbReference type="RefSeq" id="WP_067786094.1">
    <property type="nucleotide sequence ID" value="NZ_CP016545.1"/>
</dbReference>
<dbReference type="PATRIC" id="fig|645517.4.peg.747"/>
<feature type="domain" description="Zinc finger/thioredoxin putative" evidence="3">
    <location>
        <begin position="1"/>
        <end position="35"/>
    </location>
</feature>
<dbReference type="EMBL" id="CP016545">
    <property type="protein sequence ID" value="ANU07066.1"/>
    <property type="molecule type" value="Genomic_DNA"/>
</dbReference>
<keyword evidence="5" id="KW-1185">Reference proteome</keyword>
<dbReference type="Pfam" id="PF13717">
    <property type="entry name" value="Zn_ribbon_4"/>
    <property type="match status" value="1"/>
</dbReference>
<accession>A0A1C7D6F0</accession>